<dbReference type="EMBL" id="CAJFDH010000001">
    <property type="protein sequence ID" value="CAD5205443.1"/>
    <property type="molecule type" value="Genomic_DNA"/>
</dbReference>
<proteinExistence type="inferred from homology"/>
<comment type="caution">
    <text evidence="11">The sequence shown here is derived from an EMBL/GenBank/DDBJ whole genome shotgun (WGS) entry which is preliminary data.</text>
</comment>
<dbReference type="Proteomes" id="UP000614601">
    <property type="component" value="Unassembled WGS sequence"/>
</dbReference>
<dbReference type="PROSITE" id="PS51719">
    <property type="entry name" value="G_SEPTIN"/>
    <property type="match status" value="1"/>
</dbReference>
<dbReference type="Gene3D" id="3.40.50.300">
    <property type="entry name" value="P-loop containing nucleotide triphosphate hydrolases"/>
    <property type="match status" value="1"/>
</dbReference>
<sequence length="433" mass="50183">MTIDFHVTLQEYNWKKMVTVQRAVTLRSTVDSIGFSNFPNQVFRRCLKNGFDFTLMVVGKSGLGKSTFVNSLFTAEINEPQTAQAAAHQKIEKTVKVNAKTLALEEDGVNLNVTFVDTPGFGDFVDNKNCWEPIVKYIDDRFAEYLNEETKIERQPKIEDKRVHALLYFIPPSRGLSELDIMALKALHDRVNIIPVIAKADTLTADELTDLKNTLLDQFTEHQIKLYEFPAPYESGKNKKETDFRDRIPFAVVGSNQVKDDGRKKCRIRRYIWGTVEVDNLEHNDFLALRDILINQNLMDLIDVTKEIHYENFRSKQMQKSPKGFISTGEDPFTKMEKEQRQKESEVKMQQAKKEQIFVEKVDQKMKDIQEEERKLNDYKKTLDQELAEKRCLLETLKQQLSEVRRQNGLNDSNSSHSPDGRKKKSSTLSLFR</sequence>
<keyword evidence="2" id="KW-0132">Cell division</keyword>
<comment type="similarity">
    <text evidence="7 8">Belongs to the TRAFAC class TrmE-Era-EngA-EngB-Septin-like GTPase superfamily. Septin GTPase family.</text>
</comment>
<organism evidence="11 12">
    <name type="scientific">Bursaphelenchus okinawaensis</name>
    <dbReference type="NCBI Taxonomy" id="465554"/>
    <lineage>
        <taxon>Eukaryota</taxon>
        <taxon>Metazoa</taxon>
        <taxon>Ecdysozoa</taxon>
        <taxon>Nematoda</taxon>
        <taxon>Chromadorea</taxon>
        <taxon>Rhabditida</taxon>
        <taxon>Tylenchina</taxon>
        <taxon>Tylenchomorpha</taxon>
        <taxon>Aphelenchoidea</taxon>
        <taxon>Aphelenchoididae</taxon>
        <taxon>Bursaphelenchus</taxon>
    </lineage>
</organism>
<evidence type="ECO:0000256" key="8">
    <source>
        <dbReference type="RuleBase" id="RU004560"/>
    </source>
</evidence>
<dbReference type="PANTHER" id="PTHR18884">
    <property type="entry name" value="SEPTIN"/>
    <property type="match status" value="1"/>
</dbReference>
<feature type="domain" description="Septin-type G" evidence="10">
    <location>
        <begin position="49"/>
        <end position="320"/>
    </location>
</feature>
<evidence type="ECO:0000256" key="1">
    <source>
        <dbReference type="ARBA" id="ARBA00004626"/>
    </source>
</evidence>
<dbReference type="InterPro" id="IPR030379">
    <property type="entry name" value="G_SEPTIN_dom"/>
</dbReference>
<keyword evidence="5 8" id="KW-0342">GTP-binding</keyword>
<dbReference type="GO" id="GO:0005525">
    <property type="term" value="F:GTP binding"/>
    <property type="evidence" value="ECO:0007669"/>
    <property type="project" value="UniProtKB-UniRule"/>
</dbReference>
<feature type="compositionally biased region" description="Polar residues" evidence="9">
    <location>
        <begin position="404"/>
        <end position="418"/>
    </location>
</feature>
<dbReference type="Pfam" id="PF00735">
    <property type="entry name" value="Septin"/>
    <property type="match status" value="1"/>
</dbReference>
<reference evidence="11" key="1">
    <citation type="submission" date="2020-09" db="EMBL/GenBank/DDBJ databases">
        <authorList>
            <person name="Kikuchi T."/>
        </authorList>
    </citation>
    <scope>NUCLEOTIDE SEQUENCE</scope>
    <source>
        <strain evidence="11">SH1</strain>
    </source>
</reference>
<evidence type="ECO:0000256" key="5">
    <source>
        <dbReference type="ARBA" id="ARBA00023134"/>
    </source>
</evidence>
<dbReference type="PIRSF" id="PIRSF006698">
    <property type="entry name" value="Septin"/>
    <property type="match status" value="1"/>
</dbReference>
<dbReference type="InterPro" id="IPR016491">
    <property type="entry name" value="Septin"/>
</dbReference>
<dbReference type="Proteomes" id="UP000783686">
    <property type="component" value="Unassembled WGS sequence"/>
</dbReference>
<evidence type="ECO:0000256" key="2">
    <source>
        <dbReference type="ARBA" id="ARBA00022618"/>
    </source>
</evidence>
<evidence type="ECO:0000259" key="10">
    <source>
        <dbReference type="PROSITE" id="PS51719"/>
    </source>
</evidence>
<evidence type="ECO:0000256" key="4">
    <source>
        <dbReference type="ARBA" id="ARBA00023054"/>
    </source>
</evidence>
<feature type="compositionally biased region" description="Basic and acidic residues" evidence="9">
    <location>
        <begin position="332"/>
        <end position="350"/>
    </location>
</feature>
<keyword evidence="4" id="KW-0175">Coiled coil</keyword>
<dbReference type="FunFam" id="3.40.50.300:FF:000162">
    <property type="entry name" value="septin-7 isoform X1"/>
    <property type="match status" value="1"/>
</dbReference>
<evidence type="ECO:0000256" key="7">
    <source>
        <dbReference type="PIRNR" id="PIRNR006698"/>
    </source>
</evidence>
<dbReference type="CDD" id="cd01850">
    <property type="entry name" value="CDC_Septin"/>
    <property type="match status" value="1"/>
</dbReference>
<name>A0A811JQ96_9BILA</name>
<evidence type="ECO:0000256" key="6">
    <source>
        <dbReference type="ARBA" id="ARBA00023306"/>
    </source>
</evidence>
<dbReference type="GO" id="GO:0051301">
    <property type="term" value="P:cell division"/>
    <property type="evidence" value="ECO:0007669"/>
    <property type="project" value="UniProtKB-KW"/>
</dbReference>
<evidence type="ECO:0000256" key="3">
    <source>
        <dbReference type="ARBA" id="ARBA00022741"/>
    </source>
</evidence>
<comment type="subcellular location">
    <subcellularLocation>
        <location evidence="1">Cleavage furrow</location>
    </subcellularLocation>
</comment>
<dbReference type="InterPro" id="IPR027417">
    <property type="entry name" value="P-loop_NTPase"/>
</dbReference>
<keyword evidence="12" id="KW-1185">Reference proteome</keyword>
<accession>A0A811JQ96</accession>
<protein>
    <recommendedName>
        <fullName evidence="7">Septin</fullName>
    </recommendedName>
</protein>
<dbReference type="GO" id="GO:0032154">
    <property type="term" value="C:cleavage furrow"/>
    <property type="evidence" value="ECO:0007669"/>
    <property type="project" value="UniProtKB-SubCell"/>
</dbReference>
<dbReference type="OrthoDB" id="416553at2759"/>
<evidence type="ECO:0000313" key="12">
    <source>
        <dbReference type="Proteomes" id="UP000614601"/>
    </source>
</evidence>
<dbReference type="SUPFAM" id="SSF52540">
    <property type="entry name" value="P-loop containing nucleoside triphosphate hydrolases"/>
    <property type="match status" value="1"/>
</dbReference>
<dbReference type="GO" id="GO:0005856">
    <property type="term" value="C:cytoskeleton"/>
    <property type="evidence" value="ECO:0007669"/>
    <property type="project" value="UniProtKB-ARBA"/>
</dbReference>
<feature type="region of interest" description="Disordered" evidence="9">
    <location>
        <begin position="320"/>
        <end position="350"/>
    </location>
</feature>
<evidence type="ECO:0000256" key="9">
    <source>
        <dbReference type="SAM" id="MobiDB-lite"/>
    </source>
</evidence>
<evidence type="ECO:0000313" key="11">
    <source>
        <dbReference type="EMBL" id="CAD5205443.1"/>
    </source>
</evidence>
<dbReference type="EMBL" id="CAJFCW020000001">
    <property type="protein sequence ID" value="CAG9077432.1"/>
    <property type="molecule type" value="Genomic_DNA"/>
</dbReference>
<keyword evidence="6" id="KW-0131">Cell cycle</keyword>
<dbReference type="AlphaFoldDB" id="A0A811JQ96"/>
<keyword evidence="3 8" id="KW-0547">Nucleotide-binding</keyword>
<gene>
    <name evidence="11" type="ORF">BOKJ2_LOCUS127</name>
</gene>
<feature type="region of interest" description="Disordered" evidence="9">
    <location>
        <begin position="404"/>
        <end position="433"/>
    </location>
</feature>